<gene>
    <name evidence="2" type="ORF">GQN54_14790</name>
</gene>
<dbReference type="EMBL" id="WWNE01000018">
    <property type="protein sequence ID" value="NBG67392.1"/>
    <property type="molecule type" value="Genomic_DNA"/>
</dbReference>
<dbReference type="InterPro" id="IPR023614">
    <property type="entry name" value="Porin_dom_sf"/>
</dbReference>
<accession>A0A6N9NNG2</accession>
<comment type="caution">
    <text evidence="2">The sequence shown here is derived from an EMBL/GenBank/DDBJ whole genome shotgun (WGS) entry which is preliminary data.</text>
</comment>
<evidence type="ECO:0000313" key="3">
    <source>
        <dbReference type="Proteomes" id="UP000470771"/>
    </source>
</evidence>
<feature type="signal peptide" evidence="1">
    <location>
        <begin position="1"/>
        <end position="19"/>
    </location>
</feature>
<dbReference type="Pfam" id="PF07396">
    <property type="entry name" value="Porin_O_P"/>
    <property type="match status" value="1"/>
</dbReference>
<keyword evidence="3" id="KW-1185">Reference proteome</keyword>
<dbReference type="RefSeq" id="WP_160634339.1">
    <property type="nucleotide sequence ID" value="NZ_WWNE01000018.1"/>
</dbReference>
<dbReference type="InterPro" id="IPR010870">
    <property type="entry name" value="Porin_O/P"/>
</dbReference>
<evidence type="ECO:0000313" key="2">
    <source>
        <dbReference type="EMBL" id="NBG67392.1"/>
    </source>
</evidence>
<protein>
    <submittedName>
        <fullName evidence="2">Porin</fullName>
    </submittedName>
</protein>
<reference evidence="2 3" key="1">
    <citation type="submission" date="2019-12" db="EMBL/GenBank/DDBJ databases">
        <authorList>
            <person name="Zhao J."/>
        </authorList>
    </citation>
    <scope>NUCLEOTIDE SEQUENCE [LARGE SCALE GENOMIC DNA]</scope>
    <source>
        <strain evidence="2 3">S-15</strain>
    </source>
</reference>
<dbReference type="AlphaFoldDB" id="A0A6N9NNG2"/>
<proteinExistence type="predicted"/>
<dbReference type="Gene3D" id="2.40.160.10">
    <property type="entry name" value="Porin"/>
    <property type="match status" value="1"/>
</dbReference>
<name>A0A6N9NNG2_9FLAO</name>
<dbReference type="Proteomes" id="UP000470771">
    <property type="component" value="Unassembled WGS sequence"/>
</dbReference>
<dbReference type="SUPFAM" id="SSF56935">
    <property type="entry name" value="Porins"/>
    <property type="match status" value="1"/>
</dbReference>
<sequence length="404" mass="46573">MKYLSTLLLFFVFVQCTFAQSDNNDVKLAALPYYNFGKGLGLTSPDSLFQFNIRFRMQNRATFYSKEGQDDYINAQIRRLRLRFDGFVGDPRFLYVIQLSFSPQDHGVIEDGDNINIIRDAVFFYRPNARWNIGFGQTKIPGNRQRINSSGALQLTDRSINNSRFNVDRDFGFHIYYLHEKLESFGYNIKSSITTGEGRNFNSQDDMGLAYTAKAEIFPLGSFTRNGAYFEGDLMREQTPKVMLSAAYQFNNSALQTQGQRGDALYEQKNLHYVFLDGVVKYKGWALQTAFMQRRTEGSSFAFDQLDTTGSTFNYALTGRGYDGQLSYIFKNDLELIGRYSYSRPTNEIRAFVGEAKQYTFGVSKYLKEHSFKLQAEITTEMLDFIGRVDRQNWYGRIQVEIGI</sequence>
<keyword evidence="1" id="KW-0732">Signal</keyword>
<evidence type="ECO:0000256" key="1">
    <source>
        <dbReference type="SAM" id="SignalP"/>
    </source>
</evidence>
<organism evidence="2 3">
    <name type="scientific">Acidiluteibacter ferrifornacis</name>
    <dbReference type="NCBI Taxonomy" id="2692424"/>
    <lineage>
        <taxon>Bacteria</taxon>
        <taxon>Pseudomonadati</taxon>
        <taxon>Bacteroidota</taxon>
        <taxon>Flavobacteriia</taxon>
        <taxon>Flavobacteriales</taxon>
        <taxon>Cryomorphaceae</taxon>
        <taxon>Acidiluteibacter</taxon>
    </lineage>
</organism>
<feature type="chain" id="PRO_5026838971" evidence="1">
    <location>
        <begin position="20"/>
        <end position="404"/>
    </location>
</feature>